<proteinExistence type="predicted"/>
<name>A0A7J7GV27_CAMSI</name>
<accession>A0A7J7GV27</accession>
<evidence type="ECO:0008006" key="3">
    <source>
        <dbReference type="Google" id="ProtNLM"/>
    </source>
</evidence>
<protein>
    <recommendedName>
        <fullName evidence="3">Reverse transcriptase zinc-binding domain-containing protein</fullName>
    </recommendedName>
</protein>
<organism evidence="1 2">
    <name type="scientific">Camellia sinensis</name>
    <name type="common">Tea plant</name>
    <name type="synonym">Thea sinensis</name>
    <dbReference type="NCBI Taxonomy" id="4442"/>
    <lineage>
        <taxon>Eukaryota</taxon>
        <taxon>Viridiplantae</taxon>
        <taxon>Streptophyta</taxon>
        <taxon>Embryophyta</taxon>
        <taxon>Tracheophyta</taxon>
        <taxon>Spermatophyta</taxon>
        <taxon>Magnoliopsida</taxon>
        <taxon>eudicotyledons</taxon>
        <taxon>Gunneridae</taxon>
        <taxon>Pentapetalae</taxon>
        <taxon>asterids</taxon>
        <taxon>Ericales</taxon>
        <taxon>Theaceae</taxon>
        <taxon>Camellia</taxon>
    </lineage>
</organism>
<comment type="caution">
    <text evidence="1">The sequence shown here is derived from an EMBL/GenBank/DDBJ whole genome shotgun (WGS) entry which is preliminary data.</text>
</comment>
<keyword evidence="2" id="KW-1185">Reference proteome</keyword>
<reference evidence="2" key="1">
    <citation type="journal article" date="2020" name="Nat. Commun.">
        <title>Genome assembly of wild tea tree DASZ reveals pedigree and selection history of tea varieties.</title>
        <authorList>
            <person name="Zhang W."/>
            <person name="Zhang Y."/>
            <person name="Qiu H."/>
            <person name="Guo Y."/>
            <person name="Wan H."/>
            <person name="Zhang X."/>
            <person name="Scossa F."/>
            <person name="Alseekh S."/>
            <person name="Zhang Q."/>
            <person name="Wang P."/>
            <person name="Xu L."/>
            <person name="Schmidt M.H."/>
            <person name="Jia X."/>
            <person name="Li D."/>
            <person name="Zhu A."/>
            <person name="Guo F."/>
            <person name="Chen W."/>
            <person name="Ni D."/>
            <person name="Usadel B."/>
            <person name="Fernie A.R."/>
            <person name="Wen W."/>
        </authorList>
    </citation>
    <scope>NUCLEOTIDE SEQUENCE [LARGE SCALE GENOMIC DNA]</scope>
    <source>
        <strain evidence="2">cv. G240</strain>
    </source>
</reference>
<dbReference type="Proteomes" id="UP000593564">
    <property type="component" value="Unassembled WGS sequence"/>
</dbReference>
<dbReference type="EMBL" id="JACBKZ010000009">
    <property type="protein sequence ID" value="KAF5943284.1"/>
    <property type="molecule type" value="Genomic_DNA"/>
</dbReference>
<gene>
    <name evidence="1" type="ORF">HYC85_020926</name>
</gene>
<evidence type="ECO:0000313" key="2">
    <source>
        <dbReference type="Proteomes" id="UP000593564"/>
    </source>
</evidence>
<reference evidence="1 2" key="2">
    <citation type="submission" date="2020-07" db="EMBL/GenBank/DDBJ databases">
        <title>Genome assembly of wild tea tree DASZ reveals pedigree and selection history of tea varieties.</title>
        <authorList>
            <person name="Zhang W."/>
        </authorList>
    </citation>
    <scope>NUCLEOTIDE SEQUENCE [LARGE SCALE GENOMIC DNA]</scope>
    <source>
        <strain evidence="2">cv. G240</strain>
        <tissue evidence="1">Leaf</tissue>
    </source>
</reference>
<sequence>MITDRIDKLIWSANPSNLFPVHSLYEGLVPSPGSLIWGNAAPHKVQFLGWLA</sequence>
<evidence type="ECO:0000313" key="1">
    <source>
        <dbReference type="EMBL" id="KAF5943284.1"/>
    </source>
</evidence>
<dbReference type="AlphaFoldDB" id="A0A7J7GV27"/>